<evidence type="ECO:0000313" key="2">
    <source>
        <dbReference type="EMBL" id="KAK3379094.1"/>
    </source>
</evidence>
<dbReference type="GO" id="GO:0008168">
    <property type="term" value="F:methyltransferase activity"/>
    <property type="evidence" value="ECO:0007669"/>
    <property type="project" value="UniProtKB-KW"/>
</dbReference>
<dbReference type="Proteomes" id="UP001287356">
    <property type="component" value="Unassembled WGS sequence"/>
</dbReference>
<accession>A0AAE0NDI7</accession>
<protein>
    <submittedName>
        <fullName evidence="2">CmcJ-like methyltransferase</fullName>
    </submittedName>
</protein>
<dbReference type="InterPro" id="IPR044053">
    <property type="entry name" value="AsaB-like"/>
</dbReference>
<dbReference type="NCBIfam" id="NF041278">
    <property type="entry name" value="CmcJ_NvfI_EfuI"/>
    <property type="match status" value="1"/>
</dbReference>
<dbReference type="PANTHER" id="PTHR34598:SF3">
    <property type="entry name" value="OXIDOREDUCTASE AN1597"/>
    <property type="match status" value="1"/>
</dbReference>
<proteinExistence type="inferred from homology"/>
<reference evidence="2" key="1">
    <citation type="journal article" date="2023" name="Mol. Phylogenet. Evol.">
        <title>Genome-scale phylogeny and comparative genomics of the fungal order Sordariales.</title>
        <authorList>
            <person name="Hensen N."/>
            <person name="Bonometti L."/>
            <person name="Westerberg I."/>
            <person name="Brannstrom I.O."/>
            <person name="Guillou S."/>
            <person name="Cros-Aarteil S."/>
            <person name="Calhoun S."/>
            <person name="Haridas S."/>
            <person name="Kuo A."/>
            <person name="Mondo S."/>
            <person name="Pangilinan J."/>
            <person name="Riley R."/>
            <person name="LaButti K."/>
            <person name="Andreopoulos B."/>
            <person name="Lipzen A."/>
            <person name="Chen C."/>
            <person name="Yan M."/>
            <person name="Daum C."/>
            <person name="Ng V."/>
            <person name="Clum A."/>
            <person name="Steindorff A."/>
            <person name="Ohm R.A."/>
            <person name="Martin F."/>
            <person name="Silar P."/>
            <person name="Natvig D.O."/>
            <person name="Lalanne C."/>
            <person name="Gautier V."/>
            <person name="Ament-Velasquez S.L."/>
            <person name="Kruys A."/>
            <person name="Hutchinson M.I."/>
            <person name="Powell A.J."/>
            <person name="Barry K."/>
            <person name="Miller A.N."/>
            <person name="Grigoriev I.V."/>
            <person name="Debuchy R."/>
            <person name="Gladieux P."/>
            <person name="Hiltunen Thoren M."/>
            <person name="Johannesson H."/>
        </authorList>
    </citation>
    <scope>NUCLEOTIDE SEQUENCE</scope>
    <source>
        <strain evidence="2">CBS 958.72</strain>
    </source>
</reference>
<name>A0AAE0NDI7_9PEZI</name>
<keyword evidence="3" id="KW-1185">Reference proteome</keyword>
<dbReference type="AlphaFoldDB" id="A0AAE0NDI7"/>
<sequence>MSKPKDFTTTIQYISRDPLYQVEKAYSADFVPDNGETPLNHIFDLQPIHVKDIVSPQEFELDVHGFCLLKAKTMLSAEDALTNQSSVEMDYINEIEALLYLKFPEYKRIEAMNFIVRNRDARYPSTEEAVVTHEQPAGIPHADFSREGGLMQLDYAFPGQLEYLKDKDYDLLNVWRPLTGPNDDWPLAVCDWRSVQEDDIILNDDLHRTRLGENSLLHPNPAHKWYYLSSQMPEDVFIFRNTDSTGKRARCFHAAVYNPESRSEPRRSAEVRVVAIR</sequence>
<dbReference type="GO" id="GO:0032259">
    <property type="term" value="P:methylation"/>
    <property type="evidence" value="ECO:0007669"/>
    <property type="project" value="UniProtKB-KW"/>
</dbReference>
<keyword evidence="2" id="KW-0808">Transferase</keyword>
<keyword evidence="2" id="KW-0489">Methyltransferase</keyword>
<comment type="caution">
    <text evidence="2">The sequence shown here is derived from an EMBL/GenBank/DDBJ whole genome shotgun (WGS) entry which is preliminary data.</text>
</comment>
<evidence type="ECO:0000313" key="3">
    <source>
        <dbReference type="Proteomes" id="UP001287356"/>
    </source>
</evidence>
<dbReference type="EMBL" id="JAULSN010000002">
    <property type="protein sequence ID" value="KAK3379094.1"/>
    <property type="molecule type" value="Genomic_DNA"/>
</dbReference>
<comment type="similarity">
    <text evidence="1">Belongs to the asaB hydroxylase/desaturase family.</text>
</comment>
<dbReference type="PANTHER" id="PTHR34598">
    <property type="entry name" value="BLL6449 PROTEIN"/>
    <property type="match status" value="1"/>
</dbReference>
<gene>
    <name evidence="2" type="ORF">B0T24DRAFT_610696</name>
</gene>
<organism evidence="2 3">
    <name type="scientific">Lasiosphaeria ovina</name>
    <dbReference type="NCBI Taxonomy" id="92902"/>
    <lineage>
        <taxon>Eukaryota</taxon>
        <taxon>Fungi</taxon>
        <taxon>Dikarya</taxon>
        <taxon>Ascomycota</taxon>
        <taxon>Pezizomycotina</taxon>
        <taxon>Sordariomycetes</taxon>
        <taxon>Sordariomycetidae</taxon>
        <taxon>Sordariales</taxon>
        <taxon>Lasiosphaeriaceae</taxon>
        <taxon>Lasiosphaeria</taxon>
    </lineage>
</organism>
<dbReference type="GO" id="GO:0016491">
    <property type="term" value="F:oxidoreductase activity"/>
    <property type="evidence" value="ECO:0007669"/>
    <property type="project" value="InterPro"/>
</dbReference>
<evidence type="ECO:0000256" key="1">
    <source>
        <dbReference type="ARBA" id="ARBA00023604"/>
    </source>
</evidence>
<reference evidence="2" key="2">
    <citation type="submission" date="2023-06" db="EMBL/GenBank/DDBJ databases">
        <authorList>
            <consortium name="Lawrence Berkeley National Laboratory"/>
            <person name="Haridas S."/>
            <person name="Hensen N."/>
            <person name="Bonometti L."/>
            <person name="Westerberg I."/>
            <person name="Brannstrom I.O."/>
            <person name="Guillou S."/>
            <person name="Cros-Aarteil S."/>
            <person name="Calhoun S."/>
            <person name="Kuo A."/>
            <person name="Mondo S."/>
            <person name="Pangilinan J."/>
            <person name="Riley R."/>
            <person name="Labutti K."/>
            <person name="Andreopoulos B."/>
            <person name="Lipzen A."/>
            <person name="Chen C."/>
            <person name="Yanf M."/>
            <person name="Daum C."/>
            <person name="Ng V."/>
            <person name="Clum A."/>
            <person name="Steindorff A."/>
            <person name="Ohm R."/>
            <person name="Martin F."/>
            <person name="Silar P."/>
            <person name="Natvig D."/>
            <person name="Lalanne C."/>
            <person name="Gautier V."/>
            <person name="Ament-Velasquez S.L."/>
            <person name="Kruys A."/>
            <person name="Hutchinson M.I."/>
            <person name="Powell A.J."/>
            <person name="Barry K."/>
            <person name="Miller A.N."/>
            <person name="Grigoriev I.V."/>
            <person name="Debuchy R."/>
            <person name="Gladieux P."/>
            <person name="Thoren M.H."/>
            <person name="Johannesson H."/>
        </authorList>
    </citation>
    <scope>NUCLEOTIDE SEQUENCE</scope>
    <source>
        <strain evidence="2">CBS 958.72</strain>
    </source>
</reference>